<evidence type="ECO:0000313" key="2">
    <source>
        <dbReference type="EMBL" id="MCC2126815.1"/>
    </source>
</evidence>
<protein>
    <submittedName>
        <fullName evidence="2">DUF3794 domain-containing protein</fullName>
    </submittedName>
</protein>
<dbReference type="Proteomes" id="UP001198220">
    <property type="component" value="Unassembled WGS sequence"/>
</dbReference>
<dbReference type="RefSeq" id="WP_308459694.1">
    <property type="nucleotide sequence ID" value="NZ_JAJEPS010000011.1"/>
</dbReference>
<reference evidence="2 3" key="1">
    <citation type="submission" date="2021-10" db="EMBL/GenBank/DDBJ databases">
        <title>Anaerobic single-cell dispensing facilitates the cultivation of human gut bacteria.</title>
        <authorList>
            <person name="Afrizal A."/>
        </authorList>
    </citation>
    <scope>NUCLEOTIDE SEQUENCE [LARGE SCALE GENOMIC DNA]</scope>
    <source>
        <strain evidence="2 3">CLA-AA-H276</strain>
    </source>
</reference>
<dbReference type="EMBL" id="JAJEPS010000011">
    <property type="protein sequence ID" value="MCC2126815.1"/>
    <property type="molecule type" value="Genomic_DNA"/>
</dbReference>
<evidence type="ECO:0000259" key="1">
    <source>
        <dbReference type="PROSITE" id="PS51782"/>
    </source>
</evidence>
<keyword evidence="3" id="KW-1185">Reference proteome</keyword>
<name>A0AAE3DC17_9FIRM</name>
<proteinExistence type="predicted"/>
<dbReference type="InterPro" id="IPR036779">
    <property type="entry name" value="LysM_dom_sf"/>
</dbReference>
<evidence type="ECO:0000313" key="3">
    <source>
        <dbReference type="Proteomes" id="UP001198220"/>
    </source>
</evidence>
<dbReference type="CDD" id="cd00118">
    <property type="entry name" value="LysM"/>
    <property type="match status" value="1"/>
</dbReference>
<dbReference type="AlphaFoldDB" id="A0AAE3DC17"/>
<dbReference type="PROSITE" id="PS51782">
    <property type="entry name" value="LYSM"/>
    <property type="match status" value="1"/>
</dbReference>
<dbReference type="InterPro" id="IPR024300">
    <property type="entry name" value="SipL_SPOCS_dom"/>
</dbReference>
<dbReference type="Pfam" id="PF01476">
    <property type="entry name" value="LysM"/>
    <property type="match status" value="1"/>
</dbReference>
<dbReference type="Pfam" id="PF12673">
    <property type="entry name" value="SipL"/>
    <property type="match status" value="3"/>
</dbReference>
<feature type="domain" description="LysM" evidence="1">
    <location>
        <begin position="471"/>
        <end position="514"/>
    </location>
</feature>
<dbReference type="SMART" id="SM00257">
    <property type="entry name" value="LysM"/>
    <property type="match status" value="1"/>
</dbReference>
<dbReference type="Gene3D" id="3.10.350.10">
    <property type="entry name" value="LysM domain"/>
    <property type="match status" value="1"/>
</dbReference>
<dbReference type="SUPFAM" id="SSF54106">
    <property type="entry name" value="LysM domain"/>
    <property type="match status" value="1"/>
</dbReference>
<dbReference type="InterPro" id="IPR018392">
    <property type="entry name" value="LysM"/>
</dbReference>
<accession>A0AAE3DC17</accession>
<organism evidence="2 3">
    <name type="scientific">Hominiventricola filiformis</name>
    <dbReference type="NCBI Taxonomy" id="2885352"/>
    <lineage>
        <taxon>Bacteria</taxon>
        <taxon>Bacillati</taxon>
        <taxon>Bacillota</taxon>
        <taxon>Clostridia</taxon>
        <taxon>Lachnospirales</taxon>
        <taxon>Lachnospiraceae</taxon>
        <taxon>Hominiventricola</taxon>
    </lineage>
</organism>
<comment type="caution">
    <text evidence="2">The sequence shown here is derived from an EMBL/GenBank/DDBJ whole genome shotgun (WGS) entry which is preliminary data.</text>
</comment>
<gene>
    <name evidence="2" type="ORF">LKD36_11620</name>
</gene>
<sequence>MELERRYVNLNHRKGEAFSQMTMEEDLNVPDQKPDIYKIIHGQGEFRPDEIKGETGKIKVRGIFLYRILYISENVDRMPEMLEGSVPVDETVFLNGLEEGDMLDVSWKQEDFRVSAVHSRKANMKCVLSFSAEAYREQPVPLLEQPEAAEDLYLKTSPVSLKQEMLHKKDTVRVREDVTISPGKPNIRRILWREVRLQGAEARQEDGKILVKGELAVFFLYESDGTEIPVQWEEKMIPFRNETECEMSRGDLTGRTEVTLLRADMELQADYDGEPRMIRVDAVLELKIRYYEERVCEVLEDAYSLSCEMIPGKKEYAWDDICQMTDSRARVSGRMKIPEQSPEMMQILCAGIGIHTDYSERTEHGILIQGNVEVWVLYASTDDAMPFACVKETFPFEHTAEIQKTEPDAAWQITADLDQLMVSMLDARELEMKAVLQIQVEVRCPRTLTVIEELTEQPVDMAKMRSLPGIAIHIVQPGEDLWSIAKTHGTSCKSVMELNDLKEETLHPGSRLLIVKEIAAHRNRTD</sequence>